<dbReference type="GO" id="GO:0005829">
    <property type="term" value="C:cytosol"/>
    <property type="evidence" value="ECO:0007669"/>
    <property type="project" value="TreeGrafter"/>
</dbReference>
<evidence type="ECO:0000256" key="3">
    <source>
        <dbReference type="ARBA" id="ARBA00022679"/>
    </source>
</evidence>
<dbReference type="GO" id="GO:0003723">
    <property type="term" value="F:RNA binding"/>
    <property type="evidence" value="ECO:0007669"/>
    <property type="project" value="InterPro"/>
</dbReference>
<dbReference type="GO" id="GO:0008173">
    <property type="term" value="F:RNA methyltransferase activity"/>
    <property type="evidence" value="ECO:0007669"/>
    <property type="project" value="InterPro"/>
</dbReference>
<dbReference type="Pfam" id="PF00588">
    <property type="entry name" value="SpoU_methylase"/>
    <property type="match status" value="1"/>
</dbReference>
<proteinExistence type="inferred from homology"/>
<dbReference type="PANTHER" id="PTHR42786:SF2">
    <property type="entry name" value="TRNA (CYTIDINE_URIDINE-2'-O-)-METHYLTRANSFERASE TRMJ"/>
    <property type="match status" value="1"/>
</dbReference>
<evidence type="ECO:0000313" key="7">
    <source>
        <dbReference type="Proteomes" id="UP000195137"/>
    </source>
</evidence>
<dbReference type="Gene3D" id="1.10.8.590">
    <property type="match status" value="1"/>
</dbReference>
<evidence type="ECO:0000259" key="5">
    <source>
        <dbReference type="Pfam" id="PF00588"/>
    </source>
</evidence>
<evidence type="ECO:0000313" key="6">
    <source>
        <dbReference type="EMBL" id="OUJ19518.1"/>
    </source>
</evidence>
<dbReference type="RefSeq" id="WP_161490696.1">
    <property type="nucleotide sequence ID" value="NZ_MRZU01000002.1"/>
</dbReference>
<evidence type="ECO:0000256" key="4">
    <source>
        <dbReference type="ARBA" id="ARBA00022691"/>
    </source>
</evidence>
<keyword evidence="4" id="KW-0949">S-adenosyl-L-methionine</keyword>
<dbReference type="AlphaFoldDB" id="A0A1Y3GDK2"/>
<accession>A0A1Y3GDK2</accession>
<dbReference type="Gene3D" id="3.40.1280.10">
    <property type="match status" value="1"/>
</dbReference>
<dbReference type="GO" id="GO:0002128">
    <property type="term" value="P:tRNA nucleoside ribose methylation"/>
    <property type="evidence" value="ECO:0007669"/>
    <property type="project" value="TreeGrafter"/>
</dbReference>
<comment type="caution">
    <text evidence="6">The sequence shown here is derived from an EMBL/GenBank/DDBJ whole genome shotgun (WGS) entry which is preliminary data.</text>
</comment>
<keyword evidence="3" id="KW-0808">Transferase</keyword>
<dbReference type="InterPro" id="IPR004384">
    <property type="entry name" value="RNA_MeTrfase_TrmJ/LasT"/>
</dbReference>
<keyword evidence="7" id="KW-1185">Reference proteome</keyword>
<dbReference type="OrthoDB" id="372184at2157"/>
<sequence length="233" mass="26453">MVRVVLMNPKFEGNVGFIARLMANFGYNDLALVDPVSIEDEARMYASQAEYILDNACIYNSFEEAVQNIDTKIATTGIPGVTDSNHIRMPYYTPKELKNQLDGYGGNIALIFGKEDHGLPNKIIKKCEIVTSIPTSDRYPVLNLSHAVAILLYELSDIQKTDISVPNQKEMKLIHNRINQILQLINHPKHKKQKTKLMMKRILGRANLTKREAYTLLGILKNTIKKIKQNKTK</sequence>
<name>A0A1Y3GDK2_9EURY</name>
<feature type="domain" description="tRNA/rRNA methyltransferase SpoU type" evidence="5">
    <location>
        <begin position="2"/>
        <end position="153"/>
    </location>
</feature>
<gene>
    <name evidence="6" type="ORF">AMET1_0189</name>
</gene>
<comment type="similarity">
    <text evidence="1">Belongs to the class IV-like SAM-binding methyltransferase superfamily. RNA methyltransferase TrmH family.</text>
</comment>
<reference evidence="6 7" key="1">
    <citation type="submission" date="2016-12" db="EMBL/GenBank/DDBJ databases">
        <title>Discovery of methanogenic haloarchaea.</title>
        <authorList>
            <person name="Sorokin D.Y."/>
            <person name="Makarova K.S."/>
            <person name="Abbas B."/>
            <person name="Ferrer M."/>
            <person name="Golyshin P.N."/>
        </authorList>
    </citation>
    <scope>NUCLEOTIDE SEQUENCE [LARGE SCALE GENOMIC DNA]</scope>
    <source>
        <strain evidence="6">AMET1</strain>
    </source>
</reference>
<organism evidence="6 7">
    <name type="scientific">Methanonatronarchaeum thermophilum</name>
    <dbReference type="NCBI Taxonomy" id="1927129"/>
    <lineage>
        <taxon>Archaea</taxon>
        <taxon>Methanobacteriati</taxon>
        <taxon>Methanobacteriota</taxon>
        <taxon>Methanonatronarchaeia</taxon>
        <taxon>Methanonatronarchaeales</taxon>
        <taxon>Methanonatronarchaeaceae</taxon>
        <taxon>Methanonatronarchaeum</taxon>
    </lineage>
</organism>
<dbReference type="PIRSF" id="PIRSF004808">
    <property type="entry name" value="LasT"/>
    <property type="match status" value="1"/>
</dbReference>
<evidence type="ECO:0000256" key="2">
    <source>
        <dbReference type="ARBA" id="ARBA00022603"/>
    </source>
</evidence>
<protein>
    <submittedName>
        <fullName evidence="6">tRNA C32U32 (Ribose-2'-O)-methylase TrmJ</fullName>
    </submittedName>
</protein>
<dbReference type="SUPFAM" id="SSF75217">
    <property type="entry name" value="alpha/beta knot"/>
    <property type="match status" value="1"/>
</dbReference>
<evidence type="ECO:0000256" key="1">
    <source>
        <dbReference type="ARBA" id="ARBA00007228"/>
    </source>
</evidence>
<dbReference type="CDD" id="cd18093">
    <property type="entry name" value="SpoU-like_TrmJ"/>
    <property type="match status" value="1"/>
</dbReference>
<dbReference type="EMBL" id="MRZU01000002">
    <property type="protein sequence ID" value="OUJ19518.1"/>
    <property type="molecule type" value="Genomic_DNA"/>
</dbReference>
<dbReference type="InterPro" id="IPR029026">
    <property type="entry name" value="tRNA_m1G_MTases_N"/>
</dbReference>
<dbReference type="PANTHER" id="PTHR42786">
    <property type="entry name" value="TRNA/RRNA METHYLTRANSFERASE"/>
    <property type="match status" value="1"/>
</dbReference>
<dbReference type="InterPro" id="IPR001537">
    <property type="entry name" value="SpoU_MeTrfase"/>
</dbReference>
<dbReference type="InterPro" id="IPR029028">
    <property type="entry name" value="Alpha/beta_knot_MTases"/>
</dbReference>
<keyword evidence="2 6" id="KW-0489">Methyltransferase</keyword>
<dbReference type="Proteomes" id="UP000195137">
    <property type="component" value="Unassembled WGS sequence"/>
</dbReference>
<dbReference type="NCBIfam" id="TIGR00050">
    <property type="entry name" value="rRNA_methyl_1"/>
    <property type="match status" value="1"/>
</dbReference>